<protein>
    <submittedName>
        <fullName evidence="2">Uncharacterized protein</fullName>
    </submittedName>
</protein>
<feature type="transmembrane region" description="Helical" evidence="1">
    <location>
        <begin position="194"/>
        <end position="211"/>
    </location>
</feature>
<dbReference type="AlphaFoldDB" id="A0A1X6YMM5"/>
<dbReference type="Proteomes" id="UP000193061">
    <property type="component" value="Unassembled WGS sequence"/>
</dbReference>
<feature type="transmembrane region" description="Helical" evidence="1">
    <location>
        <begin position="140"/>
        <end position="159"/>
    </location>
</feature>
<feature type="transmembrane region" description="Helical" evidence="1">
    <location>
        <begin position="165"/>
        <end position="182"/>
    </location>
</feature>
<feature type="transmembrane region" description="Helical" evidence="1">
    <location>
        <begin position="217"/>
        <end position="238"/>
    </location>
</feature>
<keyword evidence="3" id="KW-1185">Reference proteome</keyword>
<keyword evidence="1" id="KW-0472">Membrane</keyword>
<sequence length="248" mass="26056">MVIVIGLSIIAERVSPKIAGLLAGYPHGIAIVLYFIGIEQGMEFASRAALYAIGGLSANVVLCYAYNRLCKNRSFLNVALAALVSVAVFLLVSAILQQFSLSQVSASLLTLGMIGLITWLMRHAIDSQIPRKPRLGSIAILARAGLAASIVLIITGLANVIGPDWAGLLAGFPVVTFPLLLIIHRDHGPAPVNAMIRIYPVGLVALLVYALTTSLTFPLIGIGWGTLAGFCAATVYLIGLKAVASALR</sequence>
<evidence type="ECO:0000313" key="3">
    <source>
        <dbReference type="Proteomes" id="UP000193061"/>
    </source>
</evidence>
<feature type="transmembrane region" description="Helical" evidence="1">
    <location>
        <begin position="48"/>
        <end position="67"/>
    </location>
</feature>
<feature type="transmembrane region" description="Helical" evidence="1">
    <location>
        <begin position="74"/>
        <end position="95"/>
    </location>
</feature>
<feature type="transmembrane region" description="Helical" evidence="1">
    <location>
        <begin position="18"/>
        <end position="36"/>
    </location>
</feature>
<feature type="transmembrane region" description="Helical" evidence="1">
    <location>
        <begin position="101"/>
        <end position="120"/>
    </location>
</feature>
<dbReference type="EMBL" id="FWFX01000002">
    <property type="protein sequence ID" value="SLN26013.1"/>
    <property type="molecule type" value="Genomic_DNA"/>
</dbReference>
<organism evidence="2 3">
    <name type="scientific">Roseovarius albus</name>
    <dbReference type="NCBI Taxonomy" id="1247867"/>
    <lineage>
        <taxon>Bacteria</taxon>
        <taxon>Pseudomonadati</taxon>
        <taxon>Pseudomonadota</taxon>
        <taxon>Alphaproteobacteria</taxon>
        <taxon>Rhodobacterales</taxon>
        <taxon>Roseobacteraceae</taxon>
        <taxon>Roseovarius</taxon>
    </lineage>
</organism>
<accession>A0A1X6YMM5</accession>
<dbReference type="OrthoDB" id="5457281at2"/>
<gene>
    <name evidence="2" type="ORF">ROA7450_01084</name>
</gene>
<proteinExistence type="predicted"/>
<dbReference type="RefSeq" id="WP_085804606.1">
    <property type="nucleotide sequence ID" value="NZ_FWFX01000002.1"/>
</dbReference>
<evidence type="ECO:0000256" key="1">
    <source>
        <dbReference type="SAM" id="Phobius"/>
    </source>
</evidence>
<keyword evidence="1" id="KW-1133">Transmembrane helix</keyword>
<name>A0A1X6YMM5_9RHOB</name>
<reference evidence="2 3" key="1">
    <citation type="submission" date="2017-03" db="EMBL/GenBank/DDBJ databases">
        <authorList>
            <person name="Afonso C.L."/>
            <person name="Miller P.J."/>
            <person name="Scott M.A."/>
            <person name="Spackman E."/>
            <person name="Goraichik I."/>
            <person name="Dimitrov K.M."/>
            <person name="Suarez D.L."/>
            <person name="Swayne D.E."/>
        </authorList>
    </citation>
    <scope>NUCLEOTIDE SEQUENCE [LARGE SCALE GENOMIC DNA]</scope>
    <source>
        <strain evidence="2 3">CECT 7450</strain>
    </source>
</reference>
<keyword evidence="1" id="KW-0812">Transmembrane</keyword>
<evidence type="ECO:0000313" key="2">
    <source>
        <dbReference type="EMBL" id="SLN26013.1"/>
    </source>
</evidence>